<name>A0A6G5QKA2_CAMRE</name>
<dbReference type="InterPro" id="IPR019734">
    <property type="entry name" value="TPR_rpt"/>
</dbReference>
<proteinExistence type="predicted"/>
<dbReference type="InterPro" id="IPR011990">
    <property type="entry name" value="TPR-like_helical_dom_sf"/>
</dbReference>
<evidence type="ECO:0000313" key="3">
    <source>
        <dbReference type="EMBL" id="QCD46007.1"/>
    </source>
</evidence>
<dbReference type="PANTHER" id="PTHR45641">
    <property type="entry name" value="TETRATRICOPEPTIDE REPEAT PROTEIN (AFU_ORTHOLOGUE AFUA_6G03870)"/>
    <property type="match status" value="1"/>
</dbReference>
<keyword evidence="2" id="KW-0802">TPR repeat</keyword>
<keyword evidence="1" id="KW-0677">Repeat</keyword>
<dbReference type="SUPFAM" id="SSF48452">
    <property type="entry name" value="TPR-like"/>
    <property type="match status" value="1"/>
</dbReference>
<dbReference type="PROSITE" id="PS51257">
    <property type="entry name" value="PROKAR_LIPOPROTEIN"/>
    <property type="match status" value="1"/>
</dbReference>
<gene>
    <name evidence="3" type="ORF">CRECT_0310</name>
</gene>
<evidence type="ECO:0000313" key="4">
    <source>
        <dbReference type="Proteomes" id="UP000502377"/>
    </source>
</evidence>
<dbReference type="RefSeq" id="WP_004318774.1">
    <property type="nucleotide sequence ID" value="NZ_CP012543.1"/>
</dbReference>
<evidence type="ECO:0000256" key="1">
    <source>
        <dbReference type="ARBA" id="ARBA00022737"/>
    </source>
</evidence>
<dbReference type="Pfam" id="PF13424">
    <property type="entry name" value="TPR_12"/>
    <property type="match status" value="2"/>
</dbReference>
<dbReference type="SMART" id="SM00028">
    <property type="entry name" value="TPR"/>
    <property type="match status" value="4"/>
</dbReference>
<reference evidence="3 4" key="1">
    <citation type="submission" date="2016-07" db="EMBL/GenBank/DDBJ databases">
        <title>Comparative genomics of the Campylobacter concisus group.</title>
        <authorList>
            <person name="Miller W.G."/>
            <person name="Yee E."/>
            <person name="Chapman M.H."/>
            <person name="Huynh S."/>
            <person name="Bono J.L."/>
            <person name="On S.L.W."/>
            <person name="StLeger J."/>
            <person name="Foster G."/>
            <person name="Parker C.T."/>
        </authorList>
    </citation>
    <scope>NUCLEOTIDE SEQUENCE [LARGE SCALE GENOMIC DNA]</scope>
    <source>
        <strain evidence="3 4">ATCC 33238</strain>
    </source>
</reference>
<evidence type="ECO:0000256" key="2">
    <source>
        <dbReference type="ARBA" id="ARBA00022803"/>
    </source>
</evidence>
<dbReference type="PANTHER" id="PTHR45641:SF19">
    <property type="entry name" value="NEPHROCYSTIN-3"/>
    <property type="match status" value="1"/>
</dbReference>
<sequence length="246" mass="27168">MRKILIFLLPIWLFGTSCEEAIELSVEEFIKRDRNAAATALVSEKAAQICMAEYGEEHESTIIALNNSGSFFMFAGEPQKALEAYERSLKILQKGLGKEHKALAKPYRGVASAQSALGRYDEAIANFGAAIRCYELGGENMQKDLMSCYAGLGDTLYKTGDFTGAYAKHAAALKIFEEVFGIDGVNLLRTKYYALLASDLAGLGKKTEALQNYEKALELANKILEKSGDEHAKRLQSEIETEMRKL</sequence>
<dbReference type="Gene3D" id="1.25.40.10">
    <property type="entry name" value="Tetratricopeptide repeat domain"/>
    <property type="match status" value="1"/>
</dbReference>
<protein>
    <submittedName>
        <fullName evidence="3">Tetratricopeptide repeat protein</fullName>
    </submittedName>
</protein>
<dbReference type="Proteomes" id="UP000502377">
    <property type="component" value="Chromosome"/>
</dbReference>
<dbReference type="KEGG" id="crx:CRECT_0310"/>
<accession>A0A6G5QKA2</accession>
<organism evidence="3 4">
    <name type="scientific">Campylobacter rectus</name>
    <name type="common">Wolinella recta</name>
    <dbReference type="NCBI Taxonomy" id="203"/>
    <lineage>
        <taxon>Bacteria</taxon>
        <taxon>Pseudomonadati</taxon>
        <taxon>Campylobacterota</taxon>
        <taxon>Epsilonproteobacteria</taxon>
        <taxon>Campylobacterales</taxon>
        <taxon>Campylobacteraceae</taxon>
        <taxon>Campylobacter</taxon>
    </lineage>
</organism>
<dbReference type="EMBL" id="CP012543">
    <property type="protein sequence ID" value="QCD46007.1"/>
    <property type="molecule type" value="Genomic_DNA"/>
</dbReference>
<dbReference type="AlphaFoldDB" id="A0A6G5QKA2"/>